<evidence type="ECO:0000313" key="3">
    <source>
        <dbReference type="Proteomes" id="UP001165190"/>
    </source>
</evidence>
<dbReference type="InterPro" id="IPR029058">
    <property type="entry name" value="AB_hydrolase_fold"/>
</dbReference>
<dbReference type="Proteomes" id="UP001165190">
    <property type="component" value="Unassembled WGS sequence"/>
</dbReference>
<evidence type="ECO:0000313" key="2">
    <source>
        <dbReference type="EMBL" id="GMI88856.1"/>
    </source>
</evidence>
<feature type="domain" description="AB hydrolase-1" evidence="1">
    <location>
        <begin position="185"/>
        <end position="437"/>
    </location>
</feature>
<gene>
    <name evidence="2" type="ORF">HRI_002554900</name>
</gene>
<comment type="caution">
    <text evidence="2">The sequence shown here is derived from an EMBL/GenBank/DDBJ whole genome shotgun (WGS) entry which is preliminary data.</text>
</comment>
<dbReference type="SUPFAM" id="SSF53474">
    <property type="entry name" value="alpha/beta-Hydrolases"/>
    <property type="match status" value="1"/>
</dbReference>
<sequence length="461" mass="52826">MSTMVVAKIPTSLPLSSSILLRKWTRKCTKILISAPNFLVFSYLDFLDSVFCVVYKYLDLLMEGEASPCYCRSKNKSDEDQEIGISETLHGRPNKLKEMIDLIQFVEKLLNINKVFEAGYGDFKEKKKVGIHRLGNRWSDCGCDSCTSWMKVDDPKLHVVVKEASSKAMREDSKENGNTNSSENVIFIHGILSSSSFWTKTLFPKLYESEKCDNYNMFAVDLLGHGKSPKPRDNLYTLKDHVEWIEKSVVSEFGLNSFHLVAHSMGSIIALALAAKHSKSVKSITLVAPPYFPSKDGVEFTVINSLTPKRLWPPEAFLSSVMTWYEHLSRSVCFILCRNHRTWESLIKRLTGARDVNFLFMDMLKITHHSGWHTTHNVLYRGVKHMDKNLDILMKLRKKVHVFMGTRDKSVPPDCGNQMKNKFPEVEVNNISDADHRSVVFNRENVFAQDLFQIWENSTSY</sequence>
<dbReference type="OrthoDB" id="284184at2759"/>
<proteinExistence type="predicted"/>
<dbReference type="Gene3D" id="3.40.50.1820">
    <property type="entry name" value="alpha/beta hydrolase"/>
    <property type="match status" value="1"/>
</dbReference>
<reference evidence="2" key="1">
    <citation type="submission" date="2023-05" db="EMBL/GenBank/DDBJ databases">
        <title>Genome and transcriptome analyses reveal genes involved in the formation of fine ridges on petal epidermal cells in Hibiscus trionum.</title>
        <authorList>
            <person name="Koshimizu S."/>
            <person name="Masuda S."/>
            <person name="Ishii T."/>
            <person name="Shirasu K."/>
            <person name="Hoshino A."/>
            <person name="Arita M."/>
        </authorList>
    </citation>
    <scope>NUCLEOTIDE SEQUENCE</scope>
    <source>
        <strain evidence="2">Hamamatsu line</strain>
    </source>
</reference>
<organism evidence="2 3">
    <name type="scientific">Hibiscus trionum</name>
    <name type="common">Flower of an hour</name>
    <dbReference type="NCBI Taxonomy" id="183268"/>
    <lineage>
        <taxon>Eukaryota</taxon>
        <taxon>Viridiplantae</taxon>
        <taxon>Streptophyta</taxon>
        <taxon>Embryophyta</taxon>
        <taxon>Tracheophyta</taxon>
        <taxon>Spermatophyta</taxon>
        <taxon>Magnoliopsida</taxon>
        <taxon>eudicotyledons</taxon>
        <taxon>Gunneridae</taxon>
        <taxon>Pentapetalae</taxon>
        <taxon>rosids</taxon>
        <taxon>malvids</taxon>
        <taxon>Malvales</taxon>
        <taxon>Malvaceae</taxon>
        <taxon>Malvoideae</taxon>
        <taxon>Hibiscus</taxon>
    </lineage>
</organism>
<evidence type="ECO:0000259" key="1">
    <source>
        <dbReference type="Pfam" id="PF00561"/>
    </source>
</evidence>
<dbReference type="PANTHER" id="PTHR43689">
    <property type="entry name" value="HYDROLASE"/>
    <property type="match status" value="1"/>
</dbReference>
<protein>
    <recommendedName>
        <fullName evidence="1">AB hydrolase-1 domain-containing protein</fullName>
    </recommendedName>
</protein>
<keyword evidence="3" id="KW-1185">Reference proteome</keyword>
<name>A0A9W7I5C1_HIBTR</name>
<dbReference type="EMBL" id="BSYR01000022">
    <property type="protein sequence ID" value="GMI88856.1"/>
    <property type="molecule type" value="Genomic_DNA"/>
</dbReference>
<dbReference type="InterPro" id="IPR000073">
    <property type="entry name" value="AB_hydrolase_1"/>
</dbReference>
<dbReference type="Pfam" id="PF00561">
    <property type="entry name" value="Abhydrolase_1"/>
    <property type="match status" value="1"/>
</dbReference>
<accession>A0A9W7I5C1</accession>
<dbReference type="AlphaFoldDB" id="A0A9W7I5C1"/>
<dbReference type="PANTHER" id="PTHR43689:SF14">
    <property type="entry name" value="LYSOPHOSPHOLIPASE BODYGUARD 4-RELATED"/>
    <property type="match status" value="1"/>
</dbReference>